<evidence type="ECO:0000313" key="1">
    <source>
        <dbReference type="EMBL" id="SBT05911.1"/>
    </source>
</evidence>
<dbReference type="RefSeq" id="WP_186410322.1">
    <property type="nucleotide sequence ID" value="NZ_FLQY01000079.1"/>
</dbReference>
<protein>
    <submittedName>
        <fullName evidence="1">Uncharacterized protein</fullName>
    </submittedName>
</protein>
<reference evidence="1 2" key="1">
    <citation type="submission" date="2016-06" db="EMBL/GenBank/DDBJ databases">
        <authorList>
            <person name="Kjaerup R.B."/>
            <person name="Dalgaard T.S."/>
            <person name="Juul-Madsen H.R."/>
        </authorList>
    </citation>
    <scope>NUCLEOTIDE SEQUENCE [LARGE SCALE GENOMIC DNA]</scope>
    <source>
        <strain evidence="1">2</strain>
    </source>
</reference>
<gene>
    <name evidence="1" type="ORF">PROAA_170015</name>
</gene>
<dbReference type="EMBL" id="FLQY01000079">
    <property type="protein sequence ID" value="SBT05911.1"/>
    <property type="molecule type" value="Genomic_DNA"/>
</dbReference>
<proteinExistence type="predicted"/>
<sequence>MDDKSEVYDVPAIRAKLLEKMKDDPGAYPKLIEQRFPRILAKIADLWGKPALDQYLDVLMFTDRSDRQGFPPEVAVEVFRLSTAHAALNLVKQAKVTGWAGVDEAVLDKKAFAKDE</sequence>
<dbReference type="AlphaFoldDB" id="A0A1A8XMN1"/>
<organism evidence="1 2">
    <name type="scientific">Candidatus Propionivibrio aalborgensis</name>
    <dbReference type="NCBI Taxonomy" id="1860101"/>
    <lineage>
        <taxon>Bacteria</taxon>
        <taxon>Pseudomonadati</taxon>
        <taxon>Pseudomonadota</taxon>
        <taxon>Betaproteobacteria</taxon>
        <taxon>Rhodocyclales</taxon>
        <taxon>Rhodocyclaceae</taxon>
        <taxon>Propionivibrio</taxon>
    </lineage>
</organism>
<name>A0A1A8XMN1_9RHOO</name>
<evidence type="ECO:0000313" key="2">
    <source>
        <dbReference type="Proteomes" id="UP000199600"/>
    </source>
</evidence>
<accession>A0A1A8XMN1</accession>
<keyword evidence="2" id="KW-1185">Reference proteome</keyword>
<dbReference type="Proteomes" id="UP000199600">
    <property type="component" value="Unassembled WGS sequence"/>
</dbReference>